<evidence type="ECO:0000256" key="1">
    <source>
        <dbReference type="SAM" id="Phobius"/>
    </source>
</evidence>
<dbReference type="AlphaFoldDB" id="A0A1T4VVG8"/>
<sequence length="88" mass="9497">MVFAVGLALFSLGAIGAGDIKILCCYSLIIDQKYWPLSLITIVFLGGITALGIFIIMKISDNDKNNGVPYGIPIVVTSLFFVHLSTFN</sequence>
<evidence type="ECO:0000313" key="3">
    <source>
        <dbReference type="Proteomes" id="UP000190162"/>
    </source>
</evidence>
<keyword evidence="3" id="KW-1185">Reference proteome</keyword>
<evidence type="ECO:0000313" key="2">
    <source>
        <dbReference type="EMBL" id="SKA69014.1"/>
    </source>
</evidence>
<feature type="transmembrane region" description="Helical" evidence="1">
    <location>
        <begin position="34"/>
        <end position="56"/>
    </location>
</feature>
<gene>
    <name evidence="2" type="ORF">SAMN02745132_04390</name>
</gene>
<reference evidence="3" key="1">
    <citation type="submission" date="2017-02" db="EMBL/GenBank/DDBJ databases">
        <authorList>
            <person name="Varghese N."/>
            <person name="Submissions S."/>
        </authorList>
    </citation>
    <scope>NUCLEOTIDE SEQUENCE [LARGE SCALE GENOMIC DNA]</scope>
    <source>
        <strain evidence="3">DSM 22720</strain>
    </source>
</reference>
<dbReference type="EMBL" id="FUXU01000110">
    <property type="protein sequence ID" value="SKA69014.1"/>
    <property type="molecule type" value="Genomic_DNA"/>
</dbReference>
<keyword evidence="1" id="KW-0812">Transmembrane</keyword>
<keyword evidence="1" id="KW-1133">Transmembrane helix</keyword>
<accession>A0A1T4VVG8</accession>
<name>A0A1T4VVG8_9GAMM</name>
<dbReference type="Proteomes" id="UP000190162">
    <property type="component" value="Unassembled WGS sequence"/>
</dbReference>
<feature type="transmembrane region" description="Helical" evidence="1">
    <location>
        <begin position="68"/>
        <end position="87"/>
    </location>
</feature>
<keyword evidence="1" id="KW-0472">Membrane</keyword>
<proteinExistence type="predicted"/>
<protein>
    <submittedName>
        <fullName evidence="2">Prepilin peptidase CpaA</fullName>
    </submittedName>
</protein>
<dbReference type="Gene3D" id="1.20.120.1220">
    <property type="match status" value="1"/>
</dbReference>
<organism evidence="2 3">
    <name type="scientific">Enterovibrio nigricans DSM 22720</name>
    <dbReference type="NCBI Taxonomy" id="1121868"/>
    <lineage>
        <taxon>Bacteria</taxon>
        <taxon>Pseudomonadati</taxon>
        <taxon>Pseudomonadota</taxon>
        <taxon>Gammaproteobacteria</taxon>
        <taxon>Vibrionales</taxon>
        <taxon>Vibrionaceae</taxon>
        <taxon>Enterovibrio</taxon>
    </lineage>
</organism>